<keyword evidence="1" id="KW-1133">Transmembrane helix</keyword>
<keyword evidence="1" id="KW-0812">Transmembrane</keyword>
<accession>A0A3Q9JHK6</accession>
<dbReference type="InterPro" id="IPR007445">
    <property type="entry name" value="PilO"/>
</dbReference>
<dbReference type="Gene3D" id="3.30.70.60">
    <property type="match status" value="1"/>
</dbReference>
<protein>
    <submittedName>
        <fullName evidence="2">Pilus assembly protein PilP</fullName>
    </submittedName>
</protein>
<name>A0A3Q9JHK6_9GAMM</name>
<dbReference type="PANTHER" id="PTHR39555">
    <property type="entry name" value="FIMBRIAL ASSEMBLY PROTEIN PILO-LIKE PROTEIN-RELATED"/>
    <property type="match status" value="1"/>
</dbReference>
<dbReference type="PANTHER" id="PTHR39555:SF1">
    <property type="entry name" value="TYPE IV PILUS INNER MEMBRANE COMPONENT PILO"/>
    <property type="match status" value="1"/>
</dbReference>
<dbReference type="PIRSF" id="PIRSF016482">
    <property type="entry name" value="PilO"/>
    <property type="match status" value="1"/>
</dbReference>
<organism evidence="2 3">
    <name type="scientific">Entomomonas moraniae</name>
    <dbReference type="NCBI Taxonomy" id="2213226"/>
    <lineage>
        <taxon>Bacteria</taxon>
        <taxon>Pseudomonadati</taxon>
        <taxon>Pseudomonadota</taxon>
        <taxon>Gammaproteobacteria</taxon>
        <taxon>Pseudomonadales</taxon>
        <taxon>Pseudomonadaceae</taxon>
        <taxon>Entomomonas</taxon>
    </lineage>
</organism>
<evidence type="ECO:0000313" key="2">
    <source>
        <dbReference type="EMBL" id="AZS49672.1"/>
    </source>
</evidence>
<dbReference type="EMBL" id="CP029822">
    <property type="protein sequence ID" value="AZS49672.1"/>
    <property type="molecule type" value="Genomic_DNA"/>
</dbReference>
<dbReference type="GO" id="GO:0043683">
    <property type="term" value="P:type IV pilus assembly"/>
    <property type="evidence" value="ECO:0007669"/>
    <property type="project" value="InterPro"/>
</dbReference>
<sequence>MKFDLKSLDLNNLDPKAPGTWPTPVMVLACLVVLIFIPFLGYQFYLSDIRSSLDTAKNQEPKLKTEFETKAAQSASLNAYKAQMIEIEESFSGLLKQLPADTEVPGLIEDMTKAGLTSGLEFSEIKLLPEVNQPFYIELPVQISVTGNYHSFANFATKVSALSRIVTLNDFSIKPVVVGDSSNLVITVQAKTYRYRGEGK</sequence>
<dbReference type="Proteomes" id="UP000273143">
    <property type="component" value="Chromosome"/>
</dbReference>
<dbReference type="Pfam" id="PF04350">
    <property type="entry name" value="PilO"/>
    <property type="match status" value="1"/>
</dbReference>
<dbReference type="KEGG" id="emo:DM558_02250"/>
<feature type="transmembrane region" description="Helical" evidence="1">
    <location>
        <begin position="20"/>
        <end position="42"/>
    </location>
</feature>
<dbReference type="AlphaFoldDB" id="A0A3Q9JHK6"/>
<reference evidence="3" key="1">
    <citation type="submission" date="2018-06" db="EMBL/GenBank/DDBJ databases">
        <title>Complete genome of Pseudomonas insecticola strain QZS01.</title>
        <authorList>
            <person name="Wang J."/>
            <person name="Su Q."/>
        </authorList>
    </citation>
    <scope>NUCLEOTIDE SEQUENCE [LARGE SCALE GENOMIC DNA]</scope>
    <source>
        <strain evidence="3">QZS01</strain>
    </source>
</reference>
<keyword evidence="3" id="KW-1185">Reference proteome</keyword>
<dbReference type="PROSITE" id="PS51257">
    <property type="entry name" value="PROKAR_LIPOPROTEIN"/>
    <property type="match status" value="1"/>
</dbReference>
<evidence type="ECO:0000313" key="3">
    <source>
        <dbReference type="Proteomes" id="UP000273143"/>
    </source>
</evidence>
<dbReference type="GO" id="GO:0043107">
    <property type="term" value="P:type IV pilus-dependent motility"/>
    <property type="evidence" value="ECO:0007669"/>
    <property type="project" value="InterPro"/>
</dbReference>
<keyword evidence="1" id="KW-0472">Membrane</keyword>
<gene>
    <name evidence="2" type="ORF">DM558_02250</name>
</gene>
<evidence type="ECO:0000256" key="1">
    <source>
        <dbReference type="SAM" id="Phobius"/>
    </source>
</evidence>
<dbReference type="Gene3D" id="1.10.287.540">
    <property type="entry name" value="Helix hairpin bin"/>
    <property type="match status" value="1"/>
</dbReference>
<dbReference type="InterPro" id="IPR014717">
    <property type="entry name" value="Transl_elong_EF1B/ribsomal_bS6"/>
</dbReference>
<dbReference type="RefSeq" id="WP_127161861.1">
    <property type="nucleotide sequence ID" value="NZ_CP029822.1"/>
</dbReference>
<proteinExistence type="predicted"/>